<gene>
    <name evidence="2" type="ORF">RM844_32150</name>
</gene>
<comment type="caution">
    <text evidence="2">The sequence shown here is derived from an EMBL/GenBank/DDBJ whole genome shotgun (WGS) entry which is preliminary data.</text>
</comment>
<feature type="non-terminal residue" evidence="2">
    <location>
        <position position="150"/>
    </location>
</feature>
<organism evidence="2 3">
    <name type="scientific">Streptomyces chisholmiae</name>
    <dbReference type="NCBI Taxonomy" id="3075540"/>
    <lineage>
        <taxon>Bacteria</taxon>
        <taxon>Bacillati</taxon>
        <taxon>Actinomycetota</taxon>
        <taxon>Actinomycetes</taxon>
        <taxon>Kitasatosporales</taxon>
        <taxon>Streptomycetaceae</taxon>
        <taxon>Streptomyces</taxon>
    </lineage>
</organism>
<reference evidence="3" key="1">
    <citation type="submission" date="2023-07" db="EMBL/GenBank/DDBJ databases">
        <title>30 novel species of actinomycetes from the DSMZ collection.</title>
        <authorList>
            <person name="Nouioui I."/>
        </authorList>
    </citation>
    <scope>NUCLEOTIDE SEQUENCE [LARGE SCALE GENOMIC DNA]</scope>
    <source>
        <strain evidence="3">DSM 44915</strain>
    </source>
</reference>
<keyword evidence="3" id="KW-1185">Reference proteome</keyword>
<evidence type="ECO:0000313" key="3">
    <source>
        <dbReference type="Proteomes" id="UP001183410"/>
    </source>
</evidence>
<dbReference type="Gene3D" id="3.90.180.10">
    <property type="entry name" value="Medium-chain alcohol dehydrogenases, catalytic domain"/>
    <property type="match status" value="1"/>
</dbReference>
<feature type="domain" description="Alcohol dehydrogenase-like N-terminal" evidence="1">
    <location>
        <begin position="72"/>
        <end position="128"/>
    </location>
</feature>
<proteinExistence type="predicted"/>
<evidence type="ECO:0000259" key="1">
    <source>
        <dbReference type="Pfam" id="PF08240"/>
    </source>
</evidence>
<dbReference type="Proteomes" id="UP001183410">
    <property type="component" value="Unassembled WGS sequence"/>
</dbReference>
<dbReference type="SUPFAM" id="SSF50129">
    <property type="entry name" value="GroES-like"/>
    <property type="match status" value="1"/>
</dbReference>
<name>A0ABU2K0Z1_9ACTN</name>
<protein>
    <submittedName>
        <fullName evidence="2">Alcohol dehydrogenase catalytic domain-containing protein</fullName>
    </submittedName>
</protein>
<dbReference type="InterPro" id="IPR011032">
    <property type="entry name" value="GroES-like_sf"/>
</dbReference>
<dbReference type="EMBL" id="JAVREO010000081">
    <property type="protein sequence ID" value="MDT0270930.1"/>
    <property type="molecule type" value="Genomic_DNA"/>
</dbReference>
<accession>A0ABU2K0Z1</accession>
<evidence type="ECO:0000313" key="2">
    <source>
        <dbReference type="EMBL" id="MDT0270930.1"/>
    </source>
</evidence>
<dbReference type="InterPro" id="IPR013154">
    <property type="entry name" value="ADH-like_N"/>
</dbReference>
<sequence>MAEGGSGVWVAGETQLAVRDGRVLAARLAPVSTAASLIPPADSWSWQLRQGQGQISDISLVDRPELLAPLEPEQVRVELWYSGVNFRDAGVALKVVPDFGWRVGSEASGVVVGVGSGVSGVGVGDVVFGAFDGSFGPLGVTDYRLVRPVP</sequence>
<dbReference type="Pfam" id="PF08240">
    <property type="entry name" value="ADH_N"/>
    <property type="match status" value="1"/>
</dbReference>